<accession>A0ABX4XKP4</accession>
<keyword evidence="2" id="KW-1185">Reference proteome</keyword>
<dbReference type="RefSeq" id="WP_103034961.1">
    <property type="nucleotide sequence ID" value="NZ_MPDH01000014.1"/>
</dbReference>
<name>A0ABX4XKP4_9LIST</name>
<sequence length="119" mass="13531">MIDEQKIKQAIEAATGLAVFYGEVSEDEEEPVEAYVLFFKGGMERPEKGDQISMLKRIVVYVCMEVITDDICLALIDTLEDLGLRFRNSDADREQQGDTDAFLDTEVFTFTHLVKRRGC</sequence>
<evidence type="ECO:0000313" key="1">
    <source>
        <dbReference type="EMBL" id="PNP90622.1"/>
    </source>
</evidence>
<proteinExistence type="predicted"/>
<reference evidence="1 2" key="1">
    <citation type="submission" date="2016-11" db="EMBL/GenBank/DDBJ databases">
        <title>Whole Genome Sequence of Listeria newyorkensis.</title>
        <authorList>
            <person name="Frink S."/>
            <person name="Morales C."/>
            <person name="Kiang D."/>
        </authorList>
    </citation>
    <scope>NUCLEOTIDE SEQUENCE [LARGE SCALE GENOMIC DNA]</scope>
    <source>
        <strain evidence="1 2">F1604011-044</strain>
    </source>
</reference>
<protein>
    <submittedName>
        <fullName evidence="1">Uncharacterized protein</fullName>
    </submittedName>
</protein>
<dbReference type="EMBL" id="MPDH01000014">
    <property type="protein sequence ID" value="PNP90622.1"/>
    <property type="molecule type" value="Genomic_DNA"/>
</dbReference>
<gene>
    <name evidence="1" type="ORF">BMT55_11625</name>
</gene>
<dbReference type="Proteomes" id="UP000236500">
    <property type="component" value="Unassembled WGS sequence"/>
</dbReference>
<comment type="caution">
    <text evidence="1">The sequence shown here is derived from an EMBL/GenBank/DDBJ whole genome shotgun (WGS) entry which is preliminary data.</text>
</comment>
<organism evidence="1 2">
    <name type="scientific">Listeria newyorkensis</name>
    <dbReference type="NCBI Taxonomy" id="1497681"/>
    <lineage>
        <taxon>Bacteria</taxon>
        <taxon>Bacillati</taxon>
        <taxon>Bacillota</taxon>
        <taxon>Bacilli</taxon>
        <taxon>Bacillales</taxon>
        <taxon>Listeriaceae</taxon>
        <taxon>Listeria</taxon>
    </lineage>
</organism>
<evidence type="ECO:0000313" key="2">
    <source>
        <dbReference type="Proteomes" id="UP000236500"/>
    </source>
</evidence>